<keyword evidence="2" id="KW-1185">Reference proteome</keyword>
<evidence type="ECO:0000313" key="2">
    <source>
        <dbReference type="Proteomes" id="UP000467249"/>
    </source>
</evidence>
<dbReference type="EMBL" id="AP022620">
    <property type="protein sequence ID" value="BBZ76010.1"/>
    <property type="molecule type" value="Genomic_DNA"/>
</dbReference>
<evidence type="ECO:0008006" key="3">
    <source>
        <dbReference type="Google" id="ProtNLM"/>
    </source>
</evidence>
<dbReference type="SUPFAM" id="SSF51445">
    <property type="entry name" value="(Trans)glycosidases"/>
    <property type="match status" value="1"/>
</dbReference>
<evidence type="ECO:0000313" key="1">
    <source>
        <dbReference type="EMBL" id="BBZ76010.1"/>
    </source>
</evidence>
<reference evidence="1 2" key="1">
    <citation type="journal article" date="2019" name="Emerg. Microbes Infect.">
        <title>Comprehensive subspecies identification of 175 nontuberculous mycobacteria species based on 7547 genomic profiles.</title>
        <authorList>
            <person name="Matsumoto Y."/>
            <person name="Kinjo T."/>
            <person name="Motooka D."/>
            <person name="Nabeya D."/>
            <person name="Jung N."/>
            <person name="Uechi K."/>
            <person name="Horii T."/>
            <person name="Iida T."/>
            <person name="Fujita J."/>
            <person name="Nakamura S."/>
        </authorList>
    </citation>
    <scope>NUCLEOTIDE SEQUENCE [LARGE SCALE GENOMIC DNA]</scope>
    <source>
        <strain evidence="1 2">JCM 30275</strain>
    </source>
</reference>
<name>A0A6N4W295_9MYCO</name>
<protein>
    <recommendedName>
        <fullName evidence="3">Glycoside hydrolase family 5 domain-containing protein</fullName>
    </recommendedName>
</protein>
<proteinExistence type="predicted"/>
<dbReference type="Proteomes" id="UP000467249">
    <property type="component" value="Chromosome"/>
</dbReference>
<sequence length="340" mass="36052">MTGAPEPAHADTGSRVAVSNGVLTLDGRPWWPVGFDAYELGTNWAVNSGCGAQVDLDRYFASLPPNSLTRFNAYAPLARNRRTAATDFTALDAVFAAAERHRQLLVVTLASGEDACDDGDFKDRNWYAGDWASSSYAGWLDTAVGRWGHSSALAGWELVGEPEASVCGDQQCQWRQRSCPADAASVLRGFFDTAGRRLRALDPDTPIWAGLAGGGQCGSAGDDYLTVAQSPGVDVLDLHDYGPPGVPLPGTATDGVQRRLDQAWIARKPLVVAEMGQAAGSCRALSERAEDLARKAGAQRRAGSAGVLFWAFVPDPRLDQCTLDIGPDDPLFGVAKSLAG</sequence>
<dbReference type="KEGG" id="many:MANY_13470"/>
<dbReference type="InterPro" id="IPR017853">
    <property type="entry name" value="GH"/>
</dbReference>
<dbReference type="AlphaFoldDB" id="A0A6N4W295"/>
<organism evidence="1 2">
    <name type="scientific">Mycolicibacterium anyangense</name>
    <dbReference type="NCBI Taxonomy" id="1431246"/>
    <lineage>
        <taxon>Bacteria</taxon>
        <taxon>Bacillati</taxon>
        <taxon>Actinomycetota</taxon>
        <taxon>Actinomycetes</taxon>
        <taxon>Mycobacteriales</taxon>
        <taxon>Mycobacteriaceae</taxon>
        <taxon>Mycolicibacterium</taxon>
    </lineage>
</organism>
<accession>A0A6N4W295</accession>
<gene>
    <name evidence="1" type="ORF">MANY_13470</name>
</gene>
<dbReference type="Gene3D" id="3.20.20.80">
    <property type="entry name" value="Glycosidases"/>
    <property type="match status" value="1"/>
</dbReference>